<organism evidence="1 2">
    <name type="scientific">Micromonospora kangleipakensis</name>
    <dbReference type="NCBI Taxonomy" id="1077942"/>
    <lineage>
        <taxon>Bacteria</taxon>
        <taxon>Bacillati</taxon>
        <taxon>Actinomycetota</taxon>
        <taxon>Actinomycetes</taxon>
        <taxon>Micromonosporales</taxon>
        <taxon>Micromonosporaceae</taxon>
        <taxon>Micromonospora</taxon>
    </lineage>
</organism>
<gene>
    <name evidence="1" type="ORF">EV384_5633</name>
</gene>
<dbReference type="AlphaFoldDB" id="A0A4Q8BG13"/>
<dbReference type="EMBL" id="SHLD01000001">
    <property type="protein sequence ID" value="RZU76922.1"/>
    <property type="molecule type" value="Genomic_DNA"/>
</dbReference>
<accession>A0A4Q8BG13</accession>
<dbReference type="OrthoDB" id="3296547at2"/>
<name>A0A4Q8BG13_9ACTN</name>
<protein>
    <submittedName>
        <fullName evidence="1">Uncharacterized protein</fullName>
    </submittedName>
</protein>
<comment type="caution">
    <text evidence="1">The sequence shown here is derived from an EMBL/GenBank/DDBJ whole genome shotgun (WGS) entry which is preliminary data.</text>
</comment>
<reference evidence="1 2" key="1">
    <citation type="submission" date="2019-02" db="EMBL/GenBank/DDBJ databases">
        <title>Sequencing the genomes of 1000 actinobacteria strains.</title>
        <authorList>
            <person name="Klenk H.-P."/>
        </authorList>
    </citation>
    <scope>NUCLEOTIDE SEQUENCE [LARGE SCALE GENOMIC DNA]</scope>
    <source>
        <strain evidence="1 2">DSM 45612</strain>
    </source>
</reference>
<dbReference type="RefSeq" id="WP_130337905.1">
    <property type="nucleotide sequence ID" value="NZ_SHLD01000001.1"/>
</dbReference>
<keyword evidence="2" id="KW-1185">Reference proteome</keyword>
<evidence type="ECO:0000313" key="1">
    <source>
        <dbReference type="EMBL" id="RZU76922.1"/>
    </source>
</evidence>
<evidence type="ECO:0000313" key="2">
    <source>
        <dbReference type="Proteomes" id="UP000294114"/>
    </source>
</evidence>
<sequence>MSRLRRSRPAYAVDGVEPQRSSTGWDIFPGEAVARLPAVTEAAARLPQDPALEDLPDYLSVATKDGREWTCSFDDGMLSVFDLSYPGSDVFEQVLTAAPWTESVERVDREVFLFTTTGVLTADVVLAHCVDVCGEVFRNLGDSPPA</sequence>
<dbReference type="Proteomes" id="UP000294114">
    <property type="component" value="Unassembled WGS sequence"/>
</dbReference>
<proteinExistence type="predicted"/>